<dbReference type="InterPro" id="IPR025285">
    <property type="entry name" value="DUF4145"/>
</dbReference>
<evidence type="ECO:0000259" key="1">
    <source>
        <dbReference type="Pfam" id="PF13643"/>
    </source>
</evidence>
<proteinExistence type="predicted"/>
<protein>
    <recommendedName>
        <fullName evidence="1">DUF4145 domain-containing protein</fullName>
    </recommendedName>
</protein>
<dbReference type="Proteomes" id="UP000178534">
    <property type="component" value="Unassembled WGS sequence"/>
</dbReference>
<sequence>MSKKITLDKTKGEIRQVVCRRCDNTTNHTVCSSAEFSWDFKEADIQGIDKYEIIRCQGCDDISFRVASSNSEDVAYDEDGEYINPESETLYPNRLMGRTLLPDEHILPRKIKSIYLETHKAISGNLKILAGIGIRALIDAVCAEENAQGDSLEQKVDDLITKGILTKGNASVLHQTRVLGNRAAHEAEAPQDDELEIAFDIAENLLETVYIIPKKAKRLDRKTEKSRTTIVEPKISETLEISPKEWDAMEEIK</sequence>
<name>A0A1G2DH89_9BACT</name>
<evidence type="ECO:0000313" key="2">
    <source>
        <dbReference type="EMBL" id="OGZ12883.1"/>
    </source>
</evidence>
<dbReference type="AlphaFoldDB" id="A0A1G2DH89"/>
<gene>
    <name evidence="2" type="ORF">A2942_01695</name>
</gene>
<dbReference type="Pfam" id="PF13643">
    <property type="entry name" value="DUF4145"/>
    <property type="match status" value="1"/>
</dbReference>
<accession>A0A1G2DH89</accession>
<evidence type="ECO:0000313" key="3">
    <source>
        <dbReference type="Proteomes" id="UP000178534"/>
    </source>
</evidence>
<feature type="domain" description="DUF4145" evidence="1">
    <location>
        <begin position="118"/>
        <end position="202"/>
    </location>
</feature>
<dbReference type="STRING" id="1798665.A2942_01695"/>
<dbReference type="EMBL" id="MHLP01000016">
    <property type="protein sequence ID" value="OGZ12883.1"/>
    <property type="molecule type" value="Genomic_DNA"/>
</dbReference>
<comment type="caution">
    <text evidence="2">The sequence shown here is derived from an EMBL/GenBank/DDBJ whole genome shotgun (WGS) entry which is preliminary data.</text>
</comment>
<reference evidence="2 3" key="1">
    <citation type="journal article" date="2016" name="Nat. Commun.">
        <title>Thousands of microbial genomes shed light on interconnected biogeochemical processes in an aquifer system.</title>
        <authorList>
            <person name="Anantharaman K."/>
            <person name="Brown C.T."/>
            <person name="Hug L.A."/>
            <person name="Sharon I."/>
            <person name="Castelle C.J."/>
            <person name="Probst A.J."/>
            <person name="Thomas B.C."/>
            <person name="Singh A."/>
            <person name="Wilkins M.J."/>
            <person name="Karaoz U."/>
            <person name="Brodie E.L."/>
            <person name="Williams K.H."/>
            <person name="Hubbard S.S."/>
            <person name="Banfield J.F."/>
        </authorList>
    </citation>
    <scope>NUCLEOTIDE SEQUENCE [LARGE SCALE GENOMIC DNA]</scope>
</reference>
<organism evidence="2 3">
    <name type="scientific">Candidatus Lloydbacteria bacterium RIFCSPLOWO2_01_FULL_50_20</name>
    <dbReference type="NCBI Taxonomy" id="1798665"/>
    <lineage>
        <taxon>Bacteria</taxon>
        <taxon>Candidatus Lloydiibacteriota</taxon>
    </lineage>
</organism>